<evidence type="ECO:0000313" key="6">
    <source>
        <dbReference type="Proteomes" id="UP001550850"/>
    </source>
</evidence>
<dbReference type="SMART" id="SM00895">
    <property type="entry name" value="FCD"/>
    <property type="match status" value="1"/>
</dbReference>
<dbReference type="InterPro" id="IPR008920">
    <property type="entry name" value="TF_FadR/GntR_C"/>
</dbReference>
<dbReference type="Pfam" id="PF00392">
    <property type="entry name" value="GntR"/>
    <property type="match status" value="1"/>
</dbReference>
<keyword evidence="2" id="KW-0238">DNA-binding</keyword>
<evidence type="ECO:0000256" key="3">
    <source>
        <dbReference type="ARBA" id="ARBA00023163"/>
    </source>
</evidence>
<name>A0ABV2YEU0_9ACTN</name>
<keyword evidence="3" id="KW-0804">Transcription</keyword>
<dbReference type="PANTHER" id="PTHR43537">
    <property type="entry name" value="TRANSCRIPTIONAL REGULATOR, GNTR FAMILY"/>
    <property type="match status" value="1"/>
</dbReference>
<evidence type="ECO:0000313" key="5">
    <source>
        <dbReference type="EMBL" id="MEU3554248.1"/>
    </source>
</evidence>
<evidence type="ECO:0000256" key="2">
    <source>
        <dbReference type="ARBA" id="ARBA00023125"/>
    </source>
</evidence>
<protein>
    <submittedName>
        <fullName evidence="5">GntR family transcriptional regulator</fullName>
    </submittedName>
</protein>
<sequence length="223" mass="25120">MTNGAVQRRRPPTAQQYVLAELRSAITGGRLRPGEPIRQDALAARLEVSRVPLREALKILEGEGLVEHKVHRGYFVTELSLDDLREVYRIRELLEAEAVRRAAARTDADLLTVLERAQSEVERAGGSGDVTAMADANRRFHFALFDASGMPRLVRLIGTLWDSTDAYRSLYYAEPPNRERVVDEHHAVLDALRAGDTDEALRLLDRHRAHAVTRLERVLGKSR</sequence>
<dbReference type="Proteomes" id="UP001550850">
    <property type="component" value="Unassembled WGS sequence"/>
</dbReference>
<dbReference type="InterPro" id="IPR011711">
    <property type="entry name" value="GntR_C"/>
</dbReference>
<organism evidence="5 6">
    <name type="scientific">Streptomyces fragilis</name>
    <dbReference type="NCBI Taxonomy" id="67301"/>
    <lineage>
        <taxon>Bacteria</taxon>
        <taxon>Bacillati</taxon>
        <taxon>Actinomycetota</taxon>
        <taxon>Actinomycetes</taxon>
        <taxon>Kitasatosporales</taxon>
        <taxon>Streptomycetaceae</taxon>
        <taxon>Streptomyces</taxon>
    </lineage>
</organism>
<proteinExistence type="predicted"/>
<dbReference type="Gene3D" id="1.10.10.10">
    <property type="entry name" value="Winged helix-like DNA-binding domain superfamily/Winged helix DNA-binding domain"/>
    <property type="match status" value="1"/>
</dbReference>
<keyword evidence="1" id="KW-0805">Transcription regulation</keyword>
<dbReference type="InterPro" id="IPR036388">
    <property type="entry name" value="WH-like_DNA-bd_sf"/>
</dbReference>
<evidence type="ECO:0000256" key="1">
    <source>
        <dbReference type="ARBA" id="ARBA00023015"/>
    </source>
</evidence>
<dbReference type="SUPFAM" id="SSF46785">
    <property type="entry name" value="Winged helix' DNA-binding domain"/>
    <property type="match status" value="1"/>
</dbReference>
<feature type="domain" description="HTH gntR-type" evidence="4">
    <location>
        <begin position="12"/>
        <end position="79"/>
    </location>
</feature>
<dbReference type="SUPFAM" id="SSF48008">
    <property type="entry name" value="GntR ligand-binding domain-like"/>
    <property type="match status" value="1"/>
</dbReference>
<dbReference type="Pfam" id="PF07729">
    <property type="entry name" value="FCD"/>
    <property type="match status" value="1"/>
</dbReference>
<accession>A0ABV2YEU0</accession>
<evidence type="ECO:0000259" key="4">
    <source>
        <dbReference type="PROSITE" id="PS50949"/>
    </source>
</evidence>
<gene>
    <name evidence="5" type="ORF">AB0E65_08495</name>
</gene>
<reference evidence="5 6" key="1">
    <citation type="submission" date="2024-06" db="EMBL/GenBank/DDBJ databases">
        <title>The Natural Products Discovery Center: Release of the First 8490 Sequenced Strains for Exploring Actinobacteria Biosynthetic Diversity.</title>
        <authorList>
            <person name="Kalkreuter E."/>
            <person name="Kautsar S.A."/>
            <person name="Yang D."/>
            <person name="Bader C.D."/>
            <person name="Teijaro C.N."/>
            <person name="Fluegel L."/>
            <person name="Davis C.M."/>
            <person name="Simpson J.R."/>
            <person name="Lauterbach L."/>
            <person name="Steele A.D."/>
            <person name="Gui C."/>
            <person name="Meng S."/>
            <person name="Li G."/>
            <person name="Viehrig K."/>
            <person name="Ye F."/>
            <person name="Su P."/>
            <person name="Kiefer A.F."/>
            <person name="Nichols A."/>
            <person name="Cepeda A.J."/>
            <person name="Yan W."/>
            <person name="Fan B."/>
            <person name="Jiang Y."/>
            <person name="Adhikari A."/>
            <person name="Zheng C.-J."/>
            <person name="Schuster L."/>
            <person name="Cowan T.M."/>
            <person name="Smanski M.J."/>
            <person name="Chevrette M.G."/>
            <person name="De Carvalho L.P.S."/>
            <person name="Shen B."/>
        </authorList>
    </citation>
    <scope>NUCLEOTIDE SEQUENCE [LARGE SCALE GENOMIC DNA]</scope>
    <source>
        <strain evidence="5 6">NPDC038104</strain>
    </source>
</reference>
<dbReference type="PROSITE" id="PS50949">
    <property type="entry name" value="HTH_GNTR"/>
    <property type="match status" value="1"/>
</dbReference>
<dbReference type="InterPro" id="IPR000524">
    <property type="entry name" value="Tscrpt_reg_HTH_GntR"/>
</dbReference>
<dbReference type="EMBL" id="JBEZUR010000009">
    <property type="protein sequence ID" value="MEU3554248.1"/>
    <property type="molecule type" value="Genomic_DNA"/>
</dbReference>
<dbReference type="RefSeq" id="WP_174721636.1">
    <property type="nucleotide sequence ID" value="NZ_BEVZ01000006.1"/>
</dbReference>
<comment type="caution">
    <text evidence="5">The sequence shown here is derived from an EMBL/GenBank/DDBJ whole genome shotgun (WGS) entry which is preliminary data.</text>
</comment>
<dbReference type="PANTHER" id="PTHR43537:SF45">
    <property type="entry name" value="GNTR FAMILY REGULATORY PROTEIN"/>
    <property type="match status" value="1"/>
</dbReference>
<dbReference type="CDD" id="cd07377">
    <property type="entry name" value="WHTH_GntR"/>
    <property type="match status" value="1"/>
</dbReference>
<dbReference type="InterPro" id="IPR036390">
    <property type="entry name" value="WH_DNA-bd_sf"/>
</dbReference>
<dbReference type="SMART" id="SM00345">
    <property type="entry name" value="HTH_GNTR"/>
    <property type="match status" value="1"/>
</dbReference>
<keyword evidence="6" id="KW-1185">Reference proteome</keyword>
<dbReference type="Gene3D" id="1.20.120.530">
    <property type="entry name" value="GntR ligand-binding domain-like"/>
    <property type="match status" value="1"/>
</dbReference>